<keyword evidence="2" id="KW-1185">Reference proteome</keyword>
<sequence length="77" mass="9173">MELRVTDNSWHYMIKKNWIIFDLFVINKFRVVTPLEICDEREDHIPITDFHMHLSAIHSFFVKQTTAYLFVAMTVGA</sequence>
<protein>
    <submittedName>
        <fullName evidence="1">Uncharacterized protein</fullName>
    </submittedName>
</protein>
<name>A0ABD2B2Z0_VESSQ</name>
<dbReference type="EMBL" id="JAUDFV010000133">
    <property type="protein sequence ID" value="KAL2727108.1"/>
    <property type="molecule type" value="Genomic_DNA"/>
</dbReference>
<evidence type="ECO:0000313" key="1">
    <source>
        <dbReference type="EMBL" id="KAL2727108.1"/>
    </source>
</evidence>
<dbReference type="AlphaFoldDB" id="A0ABD2B2Z0"/>
<gene>
    <name evidence="1" type="ORF">V1478_007386</name>
</gene>
<reference evidence="1 2" key="1">
    <citation type="journal article" date="2024" name="Ann. Entomol. Soc. Am.">
        <title>Genomic analyses of the southern and eastern yellowjacket wasps (Hymenoptera: Vespidae) reveal evolutionary signatures of social life.</title>
        <authorList>
            <person name="Catto M.A."/>
            <person name="Caine P.B."/>
            <person name="Orr S.E."/>
            <person name="Hunt B.G."/>
            <person name="Goodisman M.A.D."/>
        </authorList>
    </citation>
    <scope>NUCLEOTIDE SEQUENCE [LARGE SCALE GENOMIC DNA]</scope>
    <source>
        <strain evidence="1">233</strain>
        <tissue evidence="1">Head and thorax</tissue>
    </source>
</reference>
<proteinExistence type="predicted"/>
<evidence type="ECO:0000313" key="2">
    <source>
        <dbReference type="Proteomes" id="UP001607302"/>
    </source>
</evidence>
<comment type="caution">
    <text evidence="1">The sequence shown here is derived from an EMBL/GenBank/DDBJ whole genome shotgun (WGS) entry which is preliminary data.</text>
</comment>
<dbReference type="Proteomes" id="UP001607302">
    <property type="component" value="Unassembled WGS sequence"/>
</dbReference>
<organism evidence="1 2">
    <name type="scientific">Vespula squamosa</name>
    <name type="common">Southern yellow jacket</name>
    <name type="synonym">Wasp</name>
    <dbReference type="NCBI Taxonomy" id="30214"/>
    <lineage>
        <taxon>Eukaryota</taxon>
        <taxon>Metazoa</taxon>
        <taxon>Ecdysozoa</taxon>
        <taxon>Arthropoda</taxon>
        <taxon>Hexapoda</taxon>
        <taxon>Insecta</taxon>
        <taxon>Pterygota</taxon>
        <taxon>Neoptera</taxon>
        <taxon>Endopterygota</taxon>
        <taxon>Hymenoptera</taxon>
        <taxon>Apocrita</taxon>
        <taxon>Aculeata</taxon>
        <taxon>Vespoidea</taxon>
        <taxon>Vespidae</taxon>
        <taxon>Vespinae</taxon>
        <taxon>Vespula</taxon>
    </lineage>
</organism>
<accession>A0ABD2B2Z0</accession>